<keyword evidence="2" id="KW-0238">DNA-binding</keyword>
<dbReference type="InterPro" id="IPR002577">
    <property type="entry name" value="HTH_HxlR"/>
</dbReference>
<dbReference type="AlphaFoldDB" id="A0A2K8MID0"/>
<dbReference type="KEGG" id="sphc:CVN68_18105"/>
<evidence type="ECO:0000256" key="3">
    <source>
        <dbReference type="ARBA" id="ARBA00023163"/>
    </source>
</evidence>
<keyword evidence="6" id="KW-1185">Reference proteome</keyword>
<name>A0A2K8MID0_9SPHN</name>
<sequence length="184" mass="20305">MGRMSTAIIPDEVLRNLCANRWALPVMALLSREGGSRFAVIGRHYAMSPHSLTRCLEHLRSRGWVIPNPGHGHPLRPEYLLSETGRVAGALSERIMDERRRQGIGIADLPRWSLPLVVGLAPEWSRFGELQARLTPVTPRALSQTLQTMIGRDLVTRRLEGSFPPLPLYGLSGRGKDLAAAMAG</sequence>
<dbReference type="Pfam" id="PF01638">
    <property type="entry name" value="HxlR"/>
    <property type="match status" value="1"/>
</dbReference>
<dbReference type="PROSITE" id="PS51118">
    <property type="entry name" value="HTH_HXLR"/>
    <property type="match status" value="2"/>
</dbReference>
<proteinExistence type="predicted"/>
<evidence type="ECO:0000259" key="4">
    <source>
        <dbReference type="PROSITE" id="PS51118"/>
    </source>
</evidence>
<dbReference type="InterPro" id="IPR036388">
    <property type="entry name" value="WH-like_DNA-bd_sf"/>
</dbReference>
<dbReference type="Proteomes" id="UP000229081">
    <property type="component" value="Chromosome"/>
</dbReference>
<gene>
    <name evidence="5" type="ORF">CVN68_18105</name>
</gene>
<feature type="domain" description="HTH hxlR-type" evidence="4">
    <location>
        <begin position="97"/>
        <end position="184"/>
    </location>
</feature>
<dbReference type="EMBL" id="CP024923">
    <property type="protein sequence ID" value="ATY33642.1"/>
    <property type="molecule type" value="Genomic_DNA"/>
</dbReference>
<dbReference type="PANTHER" id="PTHR33204">
    <property type="entry name" value="TRANSCRIPTIONAL REGULATOR, MARR FAMILY"/>
    <property type="match status" value="1"/>
</dbReference>
<dbReference type="PANTHER" id="PTHR33204:SF37">
    <property type="entry name" value="HTH-TYPE TRANSCRIPTIONAL REGULATOR YODB"/>
    <property type="match status" value="1"/>
</dbReference>
<evidence type="ECO:0000313" key="5">
    <source>
        <dbReference type="EMBL" id="ATY33642.1"/>
    </source>
</evidence>
<accession>A0A2K8MID0</accession>
<organism evidence="5 6">
    <name type="scientific">Sphingomonas psychrotolerans</name>
    <dbReference type="NCBI Taxonomy" id="1327635"/>
    <lineage>
        <taxon>Bacteria</taxon>
        <taxon>Pseudomonadati</taxon>
        <taxon>Pseudomonadota</taxon>
        <taxon>Alphaproteobacteria</taxon>
        <taxon>Sphingomonadales</taxon>
        <taxon>Sphingomonadaceae</taxon>
        <taxon>Sphingomonas</taxon>
    </lineage>
</organism>
<dbReference type="SUPFAM" id="SSF46785">
    <property type="entry name" value="Winged helix' DNA-binding domain"/>
    <property type="match status" value="2"/>
</dbReference>
<evidence type="ECO:0000256" key="2">
    <source>
        <dbReference type="ARBA" id="ARBA00023125"/>
    </source>
</evidence>
<protein>
    <recommendedName>
        <fullName evidence="4">HTH hxlR-type domain-containing protein</fullName>
    </recommendedName>
</protein>
<dbReference type="InterPro" id="IPR036390">
    <property type="entry name" value="WH_DNA-bd_sf"/>
</dbReference>
<evidence type="ECO:0000313" key="6">
    <source>
        <dbReference type="Proteomes" id="UP000229081"/>
    </source>
</evidence>
<reference evidence="5 6" key="1">
    <citation type="submission" date="2017-11" db="EMBL/GenBank/DDBJ databases">
        <title>Complete genome sequence of Sphingomonas sp. Strain Cra20, a psychrotolerant potential plant growth promoting rhizobacteria.</title>
        <authorList>
            <person name="Luo Y."/>
        </authorList>
    </citation>
    <scope>NUCLEOTIDE SEQUENCE [LARGE SCALE GENOMIC DNA]</scope>
    <source>
        <strain evidence="5 6">Cra20</strain>
    </source>
</reference>
<dbReference type="Gene3D" id="1.10.10.10">
    <property type="entry name" value="Winged helix-like DNA-binding domain superfamily/Winged helix DNA-binding domain"/>
    <property type="match status" value="2"/>
</dbReference>
<keyword evidence="1" id="KW-0805">Transcription regulation</keyword>
<keyword evidence="3" id="KW-0804">Transcription</keyword>
<evidence type="ECO:0000256" key="1">
    <source>
        <dbReference type="ARBA" id="ARBA00023015"/>
    </source>
</evidence>
<feature type="domain" description="HTH hxlR-type" evidence="4">
    <location>
        <begin position="9"/>
        <end position="107"/>
    </location>
</feature>
<dbReference type="GO" id="GO:0003677">
    <property type="term" value="F:DNA binding"/>
    <property type="evidence" value="ECO:0007669"/>
    <property type="project" value="UniProtKB-KW"/>
</dbReference>